<evidence type="ECO:0000259" key="6">
    <source>
        <dbReference type="PROSITE" id="PS51473"/>
    </source>
</evidence>
<accession>A0AAW2BZF9</accession>
<keyword evidence="2" id="KW-0964">Secreted</keyword>
<feature type="domain" description="Gnk2-homologous" evidence="6">
    <location>
        <begin position="23"/>
        <end position="126"/>
    </location>
</feature>
<proteinExistence type="inferred from homology"/>
<evidence type="ECO:0000256" key="5">
    <source>
        <dbReference type="ARBA" id="ARBA00038515"/>
    </source>
</evidence>
<evidence type="ECO:0000256" key="1">
    <source>
        <dbReference type="ARBA" id="ARBA00004613"/>
    </source>
</evidence>
<evidence type="ECO:0000313" key="7">
    <source>
        <dbReference type="EMBL" id="KAK9989445.1"/>
    </source>
</evidence>
<gene>
    <name evidence="7" type="ORF">SO802_029684</name>
</gene>
<evidence type="ECO:0000313" key="8">
    <source>
        <dbReference type="Proteomes" id="UP001459277"/>
    </source>
</evidence>
<dbReference type="Proteomes" id="UP001459277">
    <property type="component" value="Unassembled WGS sequence"/>
</dbReference>
<dbReference type="FunFam" id="3.30.430.20:FF:000002">
    <property type="entry name" value="Cysteine-rich receptor-like protein kinase 10"/>
    <property type="match status" value="1"/>
</dbReference>
<dbReference type="GO" id="GO:0005576">
    <property type="term" value="C:extracellular region"/>
    <property type="evidence" value="ECO:0007669"/>
    <property type="project" value="UniProtKB-SubCell"/>
</dbReference>
<dbReference type="PANTHER" id="PTHR32411:SF43">
    <property type="entry name" value="CYSTEINE-RICH REPEAT SECRETORY PROTEIN 38"/>
    <property type="match status" value="1"/>
</dbReference>
<dbReference type="CDD" id="cd23509">
    <property type="entry name" value="Gnk2-like"/>
    <property type="match status" value="2"/>
</dbReference>
<protein>
    <recommendedName>
        <fullName evidence="6">Gnk2-homologous domain-containing protein</fullName>
    </recommendedName>
</protein>
<dbReference type="EMBL" id="JAZDWU010000010">
    <property type="protein sequence ID" value="KAK9989445.1"/>
    <property type="molecule type" value="Genomic_DNA"/>
</dbReference>
<dbReference type="InterPro" id="IPR050581">
    <property type="entry name" value="CRR_secretory_protein"/>
</dbReference>
<dbReference type="Gene3D" id="3.30.430.20">
    <property type="entry name" value="Gnk2 domain, C-X8-C-X2-C motif"/>
    <property type="match status" value="2"/>
</dbReference>
<keyword evidence="3" id="KW-0732">Signal</keyword>
<dbReference type="Pfam" id="PF01657">
    <property type="entry name" value="Stress-antifung"/>
    <property type="match status" value="2"/>
</dbReference>
<dbReference type="InterPro" id="IPR002902">
    <property type="entry name" value="GNK2"/>
</dbReference>
<dbReference type="PROSITE" id="PS51473">
    <property type="entry name" value="GNK2"/>
    <property type="match status" value="2"/>
</dbReference>
<evidence type="ECO:0000256" key="3">
    <source>
        <dbReference type="ARBA" id="ARBA00022729"/>
    </source>
</evidence>
<organism evidence="7 8">
    <name type="scientific">Lithocarpus litseifolius</name>
    <dbReference type="NCBI Taxonomy" id="425828"/>
    <lineage>
        <taxon>Eukaryota</taxon>
        <taxon>Viridiplantae</taxon>
        <taxon>Streptophyta</taxon>
        <taxon>Embryophyta</taxon>
        <taxon>Tracheophyta</taxon>
        <taxon>Spermatophyta</taxon>
        <taxon>Magnoliopsida</taxon>
        <taxon>eudicotyledons</taxon>
        <taxon>Gunneridae</taxon>
        <taxon>Pentapetalae</taxon>
        <taxon>rosids</taxon>
        <taxon>fabids</taxon>
        <taxon>Fagales</taxon>
        <taxon>Fagaceae</taxon>
        <taxon>Lithocarpus</taxon>
    </lineage>
</organism>
<evidence type="ECO:0000256" key="4">
    <source>
        <dbReference type="ARBA" id="ARBA00022737"/>
    </source>
</evidence>
<comment type="similarity">
    <text evidence="5">Belongs to the cysteine-rich repeat secretory protein family.</text>
</comment>
<evidence type="ECO:0000256" key="2">
    <source>
        <dbReference type="ARBA" id="ARBA00022525"/>
    </source>
</evidence>
<dbReference type="AlphaFoldDB" id="A0AAW2BZF9"/>
<keyword evidence="8" id="KW-1185">Reference proteome</keyword>
<name>A0AAW2BZF9_9ROSI</name>
<keyword evidence="4" id="KW-0677">Repeat</keyword>
<feature type="domain" description="Gnk2-homologous" evidence="6">
    <location>
        <begin position="132"/>
        <end position="236"/>
    </location>
</feature>
<sequence>MVVLPLQMLLIGDVDLTLGLTWQSMNVTSFNGTCLIVGDTLTCEKIEMASKIAGITMILSLMAVVNLGWYQYQTYGIALCRGDVATTDCKTCVNEASNEIHRLCPYDNGAIIWYDNCLLNYSNKNFLGQIDNENWFSLLNVQNVSDPTIFNQKTRELLSQLATEASVTTKNYAAGHIELGESTNLYGLAQCTWDLSSNDCFQCLEDAIGQLPSCCYGKGGKVVGGSRNIRYEIYPFLSS</sequence>
<dbReference type="InterPro" id="IPR038408">
    <property type="entry name" value="GNK2_sf"/>
</dbReference>
<dbReference type="PANTHER" id="PTHR32411">
    <property type="entry name" value="CYSTEINE-RICH REPEAT SECRETORY PROTEIN 38-RELATED"/>
    <property type="match status" value="1"/>
</dbReference>
<comment type="caution">
    <text evidence="7">The sequence shown here is derived from an EMBL/GenBank/DDBJ whole genome shotgun (WGS) entry which is preliminary data.</text>
</comment>
<comment type="subcellular location">
    <subcellularLocation>
        <location evidence="1">Secreted</location>
    </subcellularLocation>
</comment>
<reference evidence="7 8" key="1">
    <citation type="submission" date="2024-01" db="EMBL/GenBank/DDBJ databases">
        <title>A telomere-to-telomere, gap-free genome of sweet tea (Lithocarpus litseifolius).</title>
        <authorList>
            <person name="Zhou J."/>
        </authorList>
    </citation>
    <scope>NUCLEOTIDE SEQUENCE [LARGE SCALE GENOMIC DNA]</scope>
    <source>
        <strain evidence="7">Zhou-2022a</strain>
        <tissue evidence="7">Leaf</tissue>
    </source>
</reference>